<dbReference type="EMBL" id="BPVZ01000067">
    <property type="protein sequence ID" value="GKV25020.1"/>
    <property type="molecule type" value="Genomic_DNA"/>
</dbReference>
<dbReference type="AlphaFoldDB" id="A0AAV5KK68"/>
<reference evidence="1 2" key="1">
    <citation type="journal article" date="2021" name="Commun. Biol.">
        <title>The genome of Shorea leprosula (Dipterocarpaceae) highlights the ecological relevance of drought in aseasonal tropical rainforests.</title>
        <authorList>
            <person name="Ng K.K.S."/>
            <person name="Kobayashi M.J."/>
            <person name="Fawcett J.A."/>
            <person name="Hatakeyama M."/>
            <person name="Paape T."/>
            <person name="Ng C.H."/>
            <person name="Ang C.C."/>
            <person name="Tnah L.H."/>
            <person name="Lee C.T."/>
            <person name="Nishiyama T."/>
            <person name="Sese J."/>
            <person name="O'Brien M.J."/>
            <person name="Copetti D."/>
            <person name="Mohd Noor M.I."/>
            <person name="Ong R.C."/>
            <person name="Putra M."/>
            <person name="Sireger I.Z."/>
            <person name="Indrioko S."/>
            <person name="Kosugi Y."/>
            <person name="Izuno A."/>
            <person name="Isagi Y."/>
            <person name="Lee S.L."/>
            <person name="Shimizu K.K."/>
        </authorList>
    </citation>
    <scope>NUCLEOTIDE SEQUENCE [LARGE SCALE GENOMIC DNA]</scope>
    <source>
        <strain evidence="1">214</strain>
    </source>
</reference>
<dbReference type="Proteomes" id="UP001054252">
    <property type="component" value="Unassembled WGS sequence"/>
</dbReference>
<protein>
    <submittedName>
        <fullName evidence="1">Uncharacterized protein</fullName>
    </submittedName>
</protein>
<evidence type="ECO:0000313" key="1">
    <source>
        <dbReference type="EMBL" id="GKV25020.1"/>
    </source>
</evidence>
<evidence type="ECO:0000313" key="2">
    <source>
        <dbReference type="Proteomes" id="UP001054252"/>
    </source>
</evidence>
<proteinExistence type="predicted"/>
<sequence length="36" mass="4282">MQKKIQFSSLIYKSWPVFKNSHWQASVMVPVFTNSH</sequence>
<gene>
    <name evidence="1" type="ORF">SLEP1_g34531</name>
</gene>
<comment type="caution">
    <text evidence="1">The sequence shown here is derived from an EMBL/GenBank/DDBJ whole genome shotgun (WGS) entry which is preliminary data.</text>
</comment>
<name>A0AAV5KK68_9ROSI</name>
<accession>A0AAV5KK68</accession>
<keyword evidence="2" id="KW-1185">Reference proteome</keyword>
<organism evidence="1 2">
    <name type="scientific">Rubroshorea leprosula</name>
    <dbReference type="NCBI Taxonomy" id="152421"/>
    <lineage>
        <taxon>Eukaryota</taxon>
        <taxon>Viridiplantae</taxon>
        <taxon>Streptophyta</taxon>
        <taxon>Embryophyta</taxon>
        <taxon>Tracheophyta</taxon>
        <taxon>Spermatophyta</taxon>
        <taxon>Magnoliopsida</taxon>
        <taxon>eudicotyledons</taxon>
        <taxon>Gunneridae</taxon>
        <taxon>Pentapetalae</taxon>
        <taxon>rosids</taxon>
        <taxon>malvids</taxon>
        <taxon>Malvales</taxon>
        <taxon>Dipterocarpaceae</taxon>
        <taxon>Rubroshorea</taxon>
    </lineage>
</organism>